<gene>
    <name evidence="4" type="ORF">D7V88_39735</name>
</gene>
<dbReference type="GO" id="GO:0005509">
    <property type="term" value="F:calcium ion binding"/>
    <property type="evidence" value="ECO:0007669"/>
    <property type="project" value="InterPro"/>
</dbReference>
<organism evidence="4 5">
    <name type="scientific">Corallococcus terminator</name>
    <dbReference type="NCBI Taxonomy" id="2316733"/>
    <lineage>
        <taxon>Bacteria</taxon>
        <taxon>Pseudomonadati</taxon>
        <taxon>Myxococcota</taxon>
        <taxon>Myxococcia</taxon>
        <taxon>Myxococcales</taxon>
        <taxon>Cystobacterineae</taxon>
        <taxon>Myxococcaceae</taxon>
        <taxon>Corallococcus</taxon>
    </lineage>
</organism>
<feature type="region of interest" description="Disordered" evidence="2">
    <location>
        <begin position="47"/>
        <end position="74"/>
    </location>
</feature>
<reference evidence="5" key="1">
    <citation type="submission" date="2018-09" db="EMBL/GenBank/DDBJ databases">
        <authorList>
            <person name="Livingstone P.G."/>
            <person name="Whitworth D.E."/>
        </authorList>
    </citation>
    <scope>NUCLEOTIDE SEQUENCE [LARGE SCALE GENOMIC DNA]</scope>
    <source>
        <strain evidence="5">CA054A</strain>
    </source>
</reference>
<dbReference type="EMBL" id="RAVZ01000543">
    <property type="protein sequence ID" value="RKG70465.1"/>
    <property type="molecule type" value="Genomic_DNA"/>
</dbReference>
<comment type="caution">
    <text evidence="4">The sequence shown here is derived from an EMBL/GenBank/DDBJ whole genome shotgun (WGS) entry which is preliminary data.</text>
</comment>
<dbReference type="InterPro" id="IPR003367">
    <property type="entry name" value="Thrombospondin_3-like_rpt"/>
</dbReference>
<evidence type="ECO:0000313" key="4">
    <source>
        <dbReference type="EMBL" id="RKG70465.1"/>
    </source>
</evidence>
<sequence length="185" mass="18674">MHGQDDWANLRLGNQTGYDLLSTPAGAPLQELSHEVFDDRALVDTDGDGVVNGSDNCPSLSNPAQTDTDGDGFGDDCDPSAFISDLELSGTSAPAQPIAGAATTYTFSVHNAGSGVNHHASLTVDLPANVNIGAITASSGTCVRKGMFISCKLGDLALGATVTVSVVATHTASGTVTVSVNVVVA</sequence>
<keyword evidence="5" id="KW-1185">Reference proteome</keyword>
<evidence type="ECO:0000313" key="5">
    <source>
        <dbReference type="Proteomes" id="UP000268094"/>
    </source>
</evidence>
<dbReference type="Pfam" id="PF01345">
    <property type="entry name" value="DUF11"/>
    <property type="match status" value="1"/>
</dbReference>
<feature type="compositionally biased region" description="Polar residues" evidence="2">
    <location>
        <begin position="53"/>
        <end position="65"/>
    </location>
</feature>
<dbReference type="Gene3D" id="4.10.1080.10">
    <property type="entry name" value="TSP type-3 repeat"/>
    <property type="match status" value="1"/>
</dbReference>
<dbReference type="Proteomes" id="UP000268094">
    <property type="component" value="Unassembled WGS sequence"/>
</dbReference>
<evidence type="ECO:0000256" key="1">
    <source>
        <dbReference type="ARBA" id="ARBA00022729"/>
    </source>
</evidence>
<proteinExistence type="predicted"/>
<dbReference type="GO" id="GO:0007155">
    <property type="term" value="P:cell adhesion"/>
    <property type="evidence" value="ECO:0007669"/>
    <property type="project" value="InterPro"/>
</dbReference>
<evidence type="ECO:0000259" key="3">
    <source>
        <dbReference type="Pfam" id="PF01345"/>
    </source>
</evidence>
<dbReference type="AlphaFoldDB" id="A0A3A8HIF9"/>
<dbReference type="Pfam" id="PF02412">
    <property type="entry name" value="TSP_3"/>
    <property type="match status" value="1"/>
</dbReference>
<dbReference type="InterPro" id="IPR001434">
    <property type="entry name" value="OmcB-like_DUF11"/>
</dbReference>
<dbReference type="InterPro" id="IPR028974">
    <property type="entry name" value="TSP_type-3_rpt"/>
</dbReference>
<evidence type="ECO:0000256" key="2">
    <source>
        <dbReference type="SAM" id="MobiDB-lite"/>
    </source>
</evidence>
<dbReference type="SUPFAM" id="SSF103647">
    <property type="entry name" value="TSP type-3 repeat"/>
    <property type="match status" value="1"/>
</dbReference>
<protein>
    <submittedName>
        <fullName evidence="4">DUF11 domain-containing protein</fullName>
    </submittedName>
</protein>
<feature type="domain" description="DUF11" evidence="3">
    <location>
        <begin position="85"/>
        <end position="182"/>
    </location>
</feature>
<accession>A0A3A8HIF9</accession>
<name>A0A3A8HIF9_9BACT</name>
<keyword evidence="1" id="KW-0732">Signal</keyword>